<reference evidence="3" key="2">
    <citation type="journal article" date="2023" name="Int. J. Mol. Sci.">
        <title>De Novo Assembly and Annotation of 11 Diverse Shrub Willow (Salix) Genomes Reveals Novel Gene Organization in Sex-Linked Regions.</title>
        <authorList>
            <person name="Hyden B."/>
            <person name="Feng K."/>
            <person name="Yates T.B."/>
            <person name="Jawdy S."/>
            <person name="Cereghino C."/>
            <person name="Smart L.B."/>
            <person name="Muchero W."/>
        </authorList>
    </citation>
    <scope>NUCLEOTIDE SEQUENCE</scope>
    <source>
        <tissue evidence="3">Shoot tip</tissue>
    </source>
</reference>
<organism evidence="3 4">
    <name type="scientific">Salix purpurea</name>
    <name type="common">Purple osier willow</name>
    <dbReference type="NCBI Taxonomy" id="77065"/>
    <lineage>
        <taxon>Eukaryota</taxon>
        <taxon>Viridiplantae</taxon>
        <taxon>Streptophyta</taxon>
        <taxon>Embryophyta</taxon>
        <taxon>Tracheophyta</taxon>
        <taxon>Spermatophyta</taxon>
        <taxon>Magnoliopsida</taxon>
        <taxon>eudicotyledons</taxon>
        <taxon>Gunneridae</taxon>
        <taxon>Pentapetalae</taxon>
        <taxon>rosids</taxon>
        <taxon>fabids</taxon>
        <taxon>Malpighiales</taxon>
        <taxon>Salicaceae</taxon>
        <taxon>Saliceae</taxon>
        <taxon>Salix</taxon>
    </lineage>
</organism>
<sequence>MATSATNSTLKKEKTATPSSHPHKSTRKQGGSRPASPSSGSTNKDNPTTPSAKPIPNYLKPTFSSRPEPLKQVKKSTGHEDTAQKPALLRRRSFDRPPSLHHHAHKVEPSSSDPKERLVRDRITGPVRSSSFSSKNATSPKTAVDRYATAHKPGKSHQTVTTRTMGRSSSLSNKKVTNAPVLPKEPVSHDGAQNLDLESMLESNEESFLAHETEEILNDVSEEQVPSDSPKDENEDVHNDAEETEVNNGEDDQNLIKGSSIPTVAKGETNVSASAKPVEETETELHQENENQLEGEENNDHKLEESINANANPEDEARVEAVNRERVEENIVTDNAVSDEELVGEEKKHEDMSRGNEGSDALKPQEGQDQVANNNVHEEEDKAPDAADSTQKKQVVQGSKKESHAAYNDVIEETKNKLLEERKNKVKALVGAFETVIDYESGSK</sequence>
<dbReference type="AlphaFoldDB" id="A0A9Q0ULT0"/>
<feature type="compositionally biased region" description="Basic and acidic residues" evidence="1">
    <location>
        <begin position="344"/>
        <end position="354"/>
    </location>
</feature>
<evidence type="ECO:0000313" key="3">
    <source>
        <dbReference type="EMBL" id="KAJ6732128.1"/>
    </source>
</evidence>
<dbReference type="GO" id="GO:0005516">
    <property type="term" value="F:calmodulin binding"/>
    <property type="evidence" value="ECO:0007669"/>
    <property type="project" value="InterPro"/>
</dbReference>
<evidence type="ECO:0000256" key="1">
    <source>
        <dbReference type="SAM" id="MobiDB-lite"/>
    </source>
</evidence>
<feature type="compositionally biased region" description="Basic residues" evidence="1">
    <location>
        <begin position="88"/>
        <end position="105"/>
    </location>
</feature>
<dbReference type="PANTHER" id="PTHR33349">
    <property type="entry name" value="EMB|CAB62594.1"/>
    <property type="match status" value="1"/>
</dbReference>
<proteinExistence type="predicted"/>
<feature type="region of interest" description="Disordered" evidence="1">
    <location>
        <begin position="1"/>
        <end position="408"/>
    </location>
</feature>
<dbReference type="Pfam" id="PF07839">
    <property type="entry name" value="CaM_binding"/>
    <property type="match status" value="1"/>
</dbReference>
<feature type="compositionally biased region" description="Low complexity" evidence="1">
    <location>
        <begin position="31"/>
        <end position="41"/>
    </location>
</feature>
<feature type="compositionally biased region" description="Polar residues" evidence="1">
    <location>
        <begin position="42"/>
        <end position="51"/>
    </location>
</feature>
<dbReference type="PANTHER" id="PTHR33349:SF20">
    <property type="entry name" value="CHROMO DOMAIN CEC-LIKE PROTEIN"/>
    <property type="match status" value="1"/>
</dbReference>
<evidence type="ECO:0000259" key="2">
    <source>
        <dbReference type="SMART" id="SM01054"/>
    </source>
</evidence>
<feature type="compositionally biased region" description="Basic and acidic residues" evidence="1">
    <location>
        <begin position="229"/>
        <end position="241"/>
    </location>
</feature>
<dbReference type="EMBL" id="JAPFFK010000012">
    <property type="protein sequence ID" value="KAJ6732128.1"/>
    <property type="molecule type" value="Genomic_DNA"/>
</dbReference>
<reference evidence="3" key="1">
    <citation type="submission" date="2022-11" db="EMBL/GenBank/DDBJ databases">
        <authorList>
            <person name="Hyden B.L."/>
            <person name="Feng K."/>
            <person name="Yates T."/>
            <person name="Jawdy S."/>
            <person name="Smart L.B."/>
            <person name="Muchero W."/>
        </authorList>
    </citation>
    <scope>NUCLEOTIDE SEQUENCE</scope>
    <source>
        <tissue evidence="3">Shoot tip</tissue>
    </source>
</reference>
<name>A0A9Q0ULT0_SALPP</name>
<dbReference type="Proteomes" id="UP001151532">
    <property type="component" value="Chromosome 18"/>
</dbReference>
<dbReference type="InterPro" id="IPR012417">
    <property type="entry name" value="CaM-bd_dom_pln"/>
</dbReference>
<feature type="compositionally biased region" description="Polar residues" evidence="1">
    <location>
        <begin position="156"/>
        <end position="176"/>
    </location>
</feature>
<feature type="compositionally biased region" description="Basic and acidic residues" evidence="1">
    <location>
        <begin position="277"/>
        <end position="289"/>
    </location>
</feature>
<protein>
    <recommendedName>
        <fullName evidence="2">Calmodulin-binding domain-containing protein</fullName>
    </recommendedName>
</protein>
<feature type="compositionally biased region" description="Polar residues" evidence="1">
    <location>
        <begin position="127"/>
        <end position="141"/>
    </location>
</feature>
<feature type="compositionally biased region" description="Polar residues" evidence="1">
    <location>
        <begin position="388"/>
        <end position="397"/>
    </location>
</feature>
<dbReference type="OrthoDB" id="1939646at2759"/>
<feature type="domain" description="Calmodulin-binding" evidence="2">
    <location>
        <begin position="338"/>
        <end position="438"/>
    </location>
</feature>
<feature type="compositionally biased region" description="Basic and acidic residues" evidence="1">
    <location>
        <begin position="113"/>
        <end position="123"/>
    </location>
</feature>
<comment type="caution">
    <text evidence="3">The sequence shown here is derived from an EMBL/GenBank/DDBJ whole genome shotgun (WGS) entry which is preliminary data.</text>
</comment>
<evidence type="ECO:0000313" key="4">
    <source>
        <dbReference type="Proteomes" id="UP001151532"/>
    </source>
</evidence>
<feature type="compositionally biased region" description="Acidic residues" evidence="1">
    <location>
        <begin position="242"/>
        <end position="253"/>
    </location>
</feature>
<keyword evidence="4" id="KW-1185">Reference proteome</keyword>
<feature type="compositionally biased region" description="Basic and acidic residues" evidence="1">
    <location>
        <begin position="376"/>
        <end position="385"/>
    </location>
</feature>
<feature type="compositionally biased region" description="Basic and acidic residues" evidence="1">
    <location>
        <begin position="315"/>
        <end position="329"/>
    </location>
</feature>
<gene>
    <name evidence="3" type="ORF">OIU79_003282</name>
</gene>
<dbReference type="SMART" id="SM01054">
    <property type="entry name" value="CaM_binding"/>
    <property type="match status" value="1"/>
</dbReference>
<accession>A0A9Q0ULT0</accession>